<comment type="caution">
    <text evidence="3">The sequence shown here is derived from an EMBL/GenBank/DDBJ whole genome shotgun (WGS) entry which is preliminary data.</text>
</comment>
<feature type="transmembrane region" description="Helical" evidence="1">
    <location>
        <begin position="291"/>
        <end position="310"/>
    </location>
</feature>
<keyword evidence="1" id="KW-1133">Transmembrane helix</keyword>
<keyword evidence="4" id="KW-1185">Reference proteome</keyword>
<accession>A0A9X2JBJ7</accession>
<name>A0A9X2JBJ7_9SPHI</name>
<evidence type="ECO:0000256" key="1">
    <source>
        <dbReference type="SAM" id="Phobius"/>
    </source>
</evidence>
<proteinExistence type="predicted"/>
<keyword evidence="1" id="KW-0472">Membrane</keyword>
<keyword evidence="1" id="KW-0812">Transmembrane</keyword>
<dbReference type="Pfam" id="PF05226">
    <property type="entry name" value="CHASE2"/>
    <property type="match status" value="1"/>
</dbReference>
<reference evidence="3" key="1">
    <citation type="submission" date="2022-06" db="EMBL/GenBank/DDBJ databases">
        <title>Solitalea sp. MAHUQ-68 isolated from rhizospheric soil.</title>
        <authorList>
            <person name="Huq M.A."/>
        </authorList>
    </citation>
    <scope>NUCLEOTIDE SEQUENCE</scope>
    <source>
        <strain evidence="3">MAHUQ-68</strain>
    </source>
</reference>
<dbReference type="RefSeq" id="WP_252585756.1">
    <property type="nucleotide sequence ID" value="NZ_JAMWYS010000006.1"/>
</dbReference>
<feature type="domain" description="CHASE2" evidence="2">
    <location>
        <begin position="80"/>
        <end position="300"/>
    </location>
</feature>
<feature type="transmembrane region" description="Helical" evidence="1">
    <location>
        <begin position="348"/>
        <end position="366"/>
    </location>
</feature>
<evidence type="ECO:0000259" key="2">
    <source>
        <dbReference type="Pfam" id="PF05226"/>
    </source>
</evidence>
<evidence type="ECO:0000313" key="4">
    <source>
        <dbReference type="Proteomes" id="UP001155182"/>
    </source>
</evidence>
<feature type="transmembrane region" description="Helical" evidence="1">
    <location>
        <begin position="322"/>
        <end position="342"/>
    </location>
</feature>
<sequence length="393" mass="45854">MKNWKKWFISFGHAIVLLVLTAFWLNSDFSYGDEQLLVKWASIFKRVVFKIDEDPPKEDYLFINLAYEKALIQREDGLGKEVITDRAKLAQFFEILKRNQKSVKFTVCDVFLKGKSENDRLLQHNISGIRNVVFPTHHNDEGELEKLDLNVPCAIADYRMASGGFLKFKLFQDDTLSTVPVYLYEKTTGRKFTGLHGLYFDNGNLNLNSTIIDYQIRSHELFEQAEYPVVNLSELLMLPEEVIVNDFLKNRIVLLGDFNSDVHSTIYGSTPGTLILLNVYLTLKSGWHIITYWWVVFLVIGYTIFSRLMLFPEKDAEKVKKINWLGPFLGCATFLCVLSIVSYLIFNIHLQVLILTIYITILRYTIRLNQVEWTKDQFKEWALAIRETYFNFK</sequence>
<dbReference type="AlphaFoldDB" id="A0A9X2JBJ7"/>
<evidence type="ECO:0000313" key="3">
    <source>
        <dbReference type="EMBL" id="MCO4291519.1"/>
    </source>
</evidence>
<gene>
    <name evidence="3" type="ORF">NF867_01410</name>
</gene>
<organism evidence="3 4">
    <name type="scientific">Solitalea agri</name>
    <dbReference type="NCBI Taxonomy" id="2953739"/>
    <lineage>
        <taxon>Bacteria</taxon>
        <taxon>Pseudomonadati</taxon>
        <taxon>Bacteroidota</taxon>
        <taxon>Sphingobacteriia</taxon>
        <taxon>Sphingobacteriales</taxon>
        <taxon>Sphingobacteriaceae</taxon>
        <taxon>Solitalea</taxon>
    </lineage>
</organism>
<dbReference type="InterPro" id="IPR007890">
    <property type="entry name" value="CHASE2"/>
</dbReference>
<dbReference type="Proteomes" id="UP001155182">
    <property type="component" value="Unassembled WGS sequence"/>
</dbReference>
<dbReference type="EMBL" id="JAMWYS010000006">
    <property type="protein sequence ID" value="MCO4291519.1"/>
    <property type="molecule type" value="Genomic_DNA"/>
</dbReference>
<protein>
    <submittedName>
        <fullName evidence="3">CHASE2 domain-containing protein</fullName>
    </submittedName>
</protein>